<reference evidence="4" key="1">
    <citation type="submission" date="2016-10" db="EMBL/GenBank/DDBJ databases">
        <authorList>
            <person name="Varghese N."/>
            <person name="Submissions S."/>
        </authorList>
    </citation>
    <scope>NUCLEOTIDE SEQUENCE [LARGE SCALE GENOMIC DNA]</scope>
    <source>
        <strain evidence="4">Jip14</strain>
    </source>
</reference>
<dbReference type="OrthoDB" id="9767116at2"/>
<dbReference type="Pfam" id="PF01835">
    <property type="entry name" value="MG2"/>
    <property type="match status" value="1"/>
</dbReference>
<proteinExistence type="inferred from homology"/>
<dbReference type="InterPro" id="IPR013783">
    <property type="entry name" value="Ig-like_fold"/>
</dbReference>
<dbReference type="SMART" id="SM01360">
    <property type="entry name" value="A2M"/>
    <property type="match status" value="1"/>
</dbReference>
<dbReference type="Gene3D" id="2.60.40.10">
    <property type="entry name" value="Immunoglobulins"/>
    <property type="match status" value="1"/>
</dbReference>
<evidence type="ECO:0000313" key="4">
    <source>
        <dbReference type="Proteomes" id="UP000198916"/>
    </source>
</evidence>
<feature type="domain" description="Alpha-2-macroglobulin" evidence="2">
    <location>
        <begin position="1278"/>
        <end position="1368"/>
    </location>
</feature>
<dbReference type="Proteomes" id="UP000198916">
    <property type="component" value="Unassembled WGS sequence"/>
</dbReference>
<organism evidence="3 4">
    <name type="scientific">Parapedobacter koreensis</name>
    <dbReference type="NCBI Taxonomy" id="332977"/>
    <lineage>
        <taxon>Bacteria</taxon>
        <taxon>Pseudomonadati</taxon>
        <taxon>Bacteroidota</taxon>
        <taxon>Sphingobacteriia</taxon>
        <taxon>Sphingobacteriales</taxon>
        <taxon>Sphingobacteriaceae</taxon>
        <taxon>Parapedobacter</taxon>
    </lineage>
</organism>
<dbReference type="InterPro" id="IPR002890">
    <property type="entry name" value="MG2"/>
</dbReference>
<keyword evidence="4" id="KW-1185">Reference proteome</keyword>
<gene>
    <name evidence="3" type="ORF">SAMN05421740_101550</name>
</gene>
<evidence type="ECO:0000259" key="2">
    <source>
        <dbReference type="SMART" id="SM01360"/>
    </source>
</evidence>
<comment type="similarity">
    <text evidence="1">Belongs to the protease inhibitor I39 (alpha-2-macroglobulin) family. Bacterial alpha-2-macroglobulin subfamily.</text>
</comment>
<dbReference type="Pfam" id="PF00207">
    <property type="entry name" value="A2M"/>
    <property type="match status" value="1"/>
</dbReference>
<dbReference type="Gene3D" id="2.60.40.1930">
    <property type="match status" value="1"/>
</dbReference>
<sequence>MLVASVYNNASLQRTCYFTKFVKPLRDFNSNTMIRNAFLSLLLFSAAVASAQHPHKDDPFKQQWQQVDTLMEKGRPESAAVIARSVLAAAQKDGNRAHTIKAQLFLMGVDERIQENATIHNIQRIDSVIQVSEGPEKAIWQSINAELYWQYYQRNRWTILGRTPVAGVPPADIAMWDAGAFIAKASALYQASILDSEPLKAIPVEHYIPLIAEGENTRQLRPTLYDFLAFRAIAFFENDEKDIVRPAYQFEISGTLWFEPVELFADVKVNPAQPEALHFRALHTYQQVLAFHLHDEQPDALIDADLQRLAFVHRYAVHPEKDSLYLRGLTRLEQRYSNTPAAAQVSFAIIQWLYDHRFNQGDEKVDLRLLKERLDALISRFPHSEGAANAARLRHELTSQSLSLQTEEVVLPRENSKALVTYRNLNKIYLSLFKISSPIDAQRLRPSEAEQTKIRQTQPLRTWEQTLPAADDHYEHRAELKIDSLPVGSYLLVASAAPELQADKNILHATPFQVSSLSMVTNTGKNGHWLFALHRKSGMPLRGAKVIYWASVWNAGQKDYQHIKLGETTTDEDGKAAIRNEGAKQAAIYGSNYTRVTRITLIHHGDSLQLPGHYYPINSDDKQPENRKHAFFFTDRAIYRPGQPIYFKGILVEYNPLSKASNVLPNQQDTVTLYDVNGQEVTKLVVTTNEYGSFSGQFVAPENGLTGQMRLGNDQGSVYFVMEEYRRPKFQVVFDTLKTNIALGKEVTVSGKAQAYAGNTIDGAEVRYRVVRRARFPYFWAFYRWGQPHSPEMEIASGTLTTDAEGTFDVSFSTIPDRQLNPETLPVFTYTVYADITDINGETQRNSIAISAGYRSLQLMASIDEQLNLHQQQRLLVHTQNLNGTATPATVAIAIRPLRFPGRLYRKRLWEKPDQHLMSEAEFRTAFPDDEYNDEADHLQWAPEDMLWSASINTEKTNEVIVPAKVWKQEGWHVIELTTQDPQGNVITEKKYVYAVDTAGRARPQANLLVYNNKTSLEPGESLQLMIKTGSDSTYVLETNTDTAQEFTAFSTSRLVNRAIVEQDRGGIAFSWLYVYNNRVYTTSQHIMVPWSDRDLQLEWATHRDKLLPGDAEEWRLTIKGAKKEQVAAELLAGLYDASLDALNHHQWHWNALTETTFLTNYWNGSSGFGQSVGYNWLNSLQAPPPAGYDKRYDELDELARLIYPVGGRIMIRGVANAYGTAAPQAERLEATDAFASKAMEDEEQISGYEDSASGGKVMQDDPEQLENIPLRTNLQETAFFFPQLQTDAEGNVSLQFTMPEALTEWKFMAFAHTPDWKTGYLEGSVKTQKELMVMPNLPRFVRQGDTVRISAKISNIGTTNLKGTANLELLDATTLQPVRGLVKEISSRDFAANANQSTTAAWTLHIPTTHFNPIVVRITARAGNFTDGEENTLPVITNRMLVTETLPMPTRGNERKAFELEKLAQTTSSTRINHALTVEFTANPAWYAVQALPYLMDYPYECAEQVYNRFYANALAAHIIAQAPRVKAIFDQWKGSDTTALLSNLEKNQELKSALLEETPWVMEAKDESEQKRRIARLFDSHKLALGLQQNLAKLAEMQLPDGSFPWFRGMLSDRYITQYIATGIARLQHLGIAAAQSEVAEGILVKAMGYLDHELKANYDLLVKSKAELETQQISSIQIQQLYLRSLTRDIAIPAETQAAYDYYVSQATNHWPQFNPYLKGQLALALNRRGNNKAAAEIITSLRETAINSPELGMYWKSMPQGYWWYEAPIEAQALLIEAFAEVGNDTRVVDDLKVWLLKQKQTQHWNTTKATADAIYALLLQGSDWLINEPTVTITLGKETIRTTDVKTEAGTGYFKKRFDGDVITPEMGNISITVDKATNEGVAWGAVYWQYFEDLDKITAAETPLSLRKQLYIERNTDNGPVLEEINAANTLHVGDKVNVRIELHVDRDMEYVHLKDMRAACFEPVNVLSGYRYQGGLGYYESTRDAATNFFFNYLRKGTYVFEYPVFVSQAGDFSNGISTIQCMYAPAFSSHSEGIRVRVAGDQ</sequence>
<dbReference type="Gene3D" id="1.50.10.20">
    <property type="match status" value="1"/>
</dbReference>
<accession>A0A1H7G9S9</accession>
<dbReference type="InterPro" id="IPR051802">
    <property type="entry name" value="YfhM-like"/>
</dbReference>
<protein>
    <submittedName>
        <fullName evidence="3">Uncharacterized conserved protein YfaS, alpha-2-macroglobulin family</fullName>
    </submittedName>
</protein>
<dbReference type="PANTHER" id="PTHR40094:SF1">
    <property type="entry name" value="UBIQUITIN DOMAIN-CONTAINING PROTEIN"/>
    <property type="match status" value="1"/>
</dbReference>
<name>A0A1H7G9S9_9SPHI</name>
<dbReference type="InterPro" id="IPR008930">
    <property type="entry name" value="Terpenoid_cyclase/PrenylTrfase"/>
</dbReference>
<evidence type="ECO:0000313" key="3">
    <source>
        <dbReference type="EMBL" id="SEK32565.1"/>
    </source>
</evidence>
<dbReference type="EMBL" id="FNZR01000001">
    <property type="protein sequence ID" value="SEK32565.1"/>
    <property type="molecule type" value="Genomic_DNA"/>
</dbReference>
<evidence type="ECO:0000256" key="1">
    <source>
        <dbReference type="ARBA" id="ARBA00010556"/>
    </source>
</evidence>
<dbReference type="InterPro" id="IPR001599">
    <property type="entry name" value="Macroglobln_a2"/>
</dbReference>
<dbReference type="SUPFAM" id="SSF48239">
    <property type="entry name" value="Terpenoid cyclases/Protein prenyltransferases"/>
    <property type="match status" value="1"/>
</dbReference>
<dbReference type="InterPro" id="IPR041246">
    <property type="entry name" value="Bact_MG10"/>
</dbReference>
<dbReference type="STRING" id="332977.SAMN05421740_101550"/>
<dbReference type="Pfam" id="PF17973">
    <property type="entry name" value="bMG10"/>
    <property type="match status" value="1"/>
</dbReference>
<dbReference type="PANTHER" id="PTHR40094">
    <property type="entry name" value="ALPHA-2-MACROGLOBULIN HOMOLOG"/>
    <property type="match status" value="1"/>
</dbReference>
<dbReference type="GO" id="GO:0004866">
    <property type="term" value="F:endopeptidase inhibitor activity"/>
    <property type="evidence" value="ECO:0007669"/>
    <property type="project" value="InterPro"/>
</dbReference>